<dbReference type="AlphaFoldDB" id="A0A5B7KIS6"/>
<sequence>MSQDSLKVTEYRDEVTSSVQSAEGRVGVGRWLRASWRLPCASARCLWSAVVDMDCAASPSRRASLQWGP</sequence>
<name>A0A5B7KIS6_PORTR</name>
<dbReference type="EMBL" id="VSRR010153030">
    <property type="protein sequence ID" value="MPD06794.1"/>
    <property type="molecule type" value="Genomic_DNA"/>
</dbReference>
<comment type="caution">
    <text evidence="1">The sequence shown here is derived from an EMBL/GenBank/DDBJ whole genome shotgun (WGS) entry which is preliminary data.</text>
</comment>
<reference evidence="1 2" key="1">
    <citation type="submission" date="2019-05" db="EMBL/GenBank/DDBJ databases">
        <title>Another draft genome of Portunus trituberculatus and its Hox gene families provides insights of decapod evolution.</title>
        <authorList>
            <person name="Jeong J.-H."/>
            <person name="Song I."/>
            <person name="Kim S."/>
            <person name="Choi T."/>
            <person name="Kim D."/>
            <person name="Ryu S."/>
            <person name="Kim W."/>
        </authorList>
    </citation>
    <scope>NUCLEOTIDE SEQUENCE [LARGE SCALE GENOMIC DNA]</scope>
    <source>
        <tissue evidence="1">Muscle</tissue>
    </source>
</reference>
<protein>
    <submittedName>
        <fullName evidence="1">Uncharacterized protein</fullName>
    </submittedName>
</protein>
<keyword evidence="2" id="KW-1185">Reference proteome</keyword>
<dbReference type="Proteomes" id="UP000324222">
    <property type="component" value="Unassembled WGS sequence"/>
</dbReference>
<organism evidence="1 2">
    <name type="scientific">Portunus trituberculatus</name>
    <name type="common">Swimming crab</name>
    <name type="synonym">Neptunus trituberculatus</name>
    <dbReference type="NCBI Taxonomy" id="210409"/>
    <lineage>
        <taxon>Eukaryota</taxon>
        <taxon>Metazoa</taxon>
        <taxon>Ecdysozoa</taxon>
        <taxon>Arthropoda</taxon>
        <taxon>Crustacea</taxon>
        <taxon>Multicrustacea</taxon>
        <taxon>Malacostraca</taxon>
        <taxon>Eumalacostraca</taxon>
        <taxon>Eucarida</taxon>
        <taxon>Decapoda</taxon>
        <taxon>Pleocyemata</taxon>
        <taxon>Brachyura</taxon>
        <taxon>Eubrachyura</taxon>
        <taxon>Portunoidea</taxon>
        <taxon>Portunidae</taxon>
        <taxon>Portuninae</taxon>
        <taxon>Portunus</taxon>
    </lineage>
</organism>
<proteinExistence type="predicted"/>
<evidence type="ECO:0000313" key="2">
    <source>
        <dbReference type="Proteomes" id="UP000324222"/>
    </source>
</evidence>
<evidence type="ECO:0000313" key="1">
    <source>
        <dbReference type="EMBL" id="MPD06794.1"/>
    </source>
</evidence>
<gene>
    <name evidence="1" type="ORF">E2C01_102622</name>
</gene>
<accession>A0A5B7KIS6</accession>